<dbReference type="InterPro" id="IPR007021">
    <property type="entry name" value="DUF659"/>
</dbReference>
<reference evidence="2" key="1">
    <citation type="submission" date="2019-08" db="EMBL/GenBank/DDBJ databases">
        <title>The genome of the North American firefly Photinus pyralis.</title>
        <authorList>
            <consortium name="Photinus pyralis genome working group"/>
            <person name="Fallon T.R."/>
            <person name="Sander Lower S.E."/>
            <person name="Weng J.-K."/>
        </authorList>
    </citation>
    <scope>NUCLEOTIDE SEQUENCE</scope>
    <source>
        <strain evidence="2">TRF0915ILg1</strain>
        <tissue evidence="2">Whole body</tissue>
    </source>
</reference>
<proteinExistence type="predicted"/>
<comment type="caution">
    <text evidence="2">The sequence shown here is derived from an EMBL/GenBank/DDBJ whole genome shotgun (WGS) entry which is preliminary data.</text>
</comment>
<protein>
    <recommendedName>
        <fullName evidence="1">DUF659 domain-containing protein</fullName>
    </recommendedName>
</protein>
<dbReference type="SUPFAM" id="SSF53098">
    <property type="entry name" value="Ribonuclease H-like"/>
    <property type="match status" value="1"/>
</dbReference>
<accession>A0A8K0C622</accession>
<dbReference type="InterPro" id="IPR012337">
    <property type="entry name" value="RNaseH-like_sf"/>
</dbReference>
<dbReference type="AlphaFoldDB" id="A0A8K0C622"/>
<keyword evidence="3" id="KW-1185">Reference proteome</keyword>
<dbReference type="EMBL" id="VTPC01090857">
    <property type="protein sequence ID" value="KAF2881094.1"/>
    <property type="molecule type" value="Genomic_DNA"/>
</dbReference>
<evidence type="ECO:0000313" key="3">
    <source>
        <dbReference type="Proteomes" id="UP000801492"/>
    </source>
</evidence>
<gene>
    <name evidence="2" type="ORF">ILUMI_25076</name>
</gene>
<evidence type="ECO:0000259" key="1">
    <source>
        <dbReference type="Pfam" id="PF04937"/>
    </source>
</evidence>
<dbReference type="OrthoDB" id="6777723at2759"/>
<evidence type="ECO:0000313" key="2">
    <source>
        <dbReference type="EMBL" id="KAF2881094.1"/>
    </source>
</evidence>
<organism evidence="2 3">
    <name type="scientific">Ignelater luminosus</name>
    <name type="common">Cucubano</name>
    <name type="synonym">Pyrophorus luminosus</name>
    <dbReference type="NCBI Taxonomy" id="2038154"/>
    <lineage>
        <taxon>Eukaryota</taxon>
        <taxon>Metazoa</taxon>
        <taxon>Ecdysozoa</taxon>
        <taxon>Arthropoda</taxon>
        <taxon>Hexapoda</taxon>
        <taxon>Insecta</taxon>
        <taxon>Pterygota</taxon>
        <taxon>Neoptera</taxon>
        <taxon>Endopterygota</taxon>
        <taxon>Coleoptera</taxon>
        <taxon>Polyphaga</taxon>
        <taxon>Elateriformia</taxon>
        <taxon>Elateroidea</taxon>
        <taxon>Elateridae</taxon>
        <taxon>Agrypninae</taxon>
        <taxon>Pyrophorini</taxon>
        <taxon>Ignelater</taxon>
    </lineage>
</organism>
<sequence length="115" mass="12957">MEGILTEIGAGKFEAIMTDNAVAMVKAKDILHENYENISVYGCVAHTLHLLIGDISKMETMPSTKEDPKAIAKEINKSHILSATFKKYRLKKMRQKYQYLSNCPSKHIGNQLFIA</sequence>
<name>A0A8K0C622_IGNLU</name>
<dbReference type="Proteomes" id="UP000801492">
    <property type="component" value="Unassembled WGS sequence"/>
</dbReference>
<dbReference type="Pfam" id="PF04937">
    <property type="entry name" value="DUF659"/>
    <property type="match status" value="1"/>
</dbReference>
<feature type="domain" description="DUF659" evidence="1">
    <location>
        <begin position="3"/>
        <end position="70"/>
    </location>
</feature>